<dbReference type="EMBL" id="CP003806">
    <property type="protein sequence ID" value="AGF49131.1"/>
    <property type="molecule type" value="Genomic_DNA"/>
</dbReference>
<keyword evidence="9" id="KW-0368">Histidine biosynthesis</keyword>
<comment type="cofactor">
    <cofactor evidence="1 9">
        <name>pyridoxal 5'-phosphate</name>
        <dbReference type="ChEBI" id="CHEBI:597326"/>
    </cofactor>
</comment>
<dbReference type="PANTHER" id="PTHR43643:SF3">
    <property type="entry name" value="HISTIDINOL-PHOSPHATE AMINOTRANSFERASE"/>
    <property type="match status" value="1"/>
</dbReference>
<comment type="pathway">
    <text evidence="2 9">Amino-acid biosynthesis; L-histidine biosynthesis; L-histidine from 5-phospho-alpha-D-ribose 1-diphosphate: step 7/9.</text>
</comment>
<dbReference type="InterPro" id="IPR015421">
    <property type="entry name" value="PyrdxlP-dep_Trfase_major"/>
</dbReference>
<keyword evidence="12" id="KW-1185">Reference proteome</keyword>
<protein>
    <recommendedName>
        <fullName evidence="9">Histidinol-phosphate aminotransferase</fullName>
        <ecNumber evidence="9">2.6.1.9</ecNumber>
    </recommendedName>
    <alternativeName>
        <fullName evidence="9">Imidazole acetol-phosphate transaminase</fullName>
    </alternativeName>
</protein>
<dbReference type="InterPro" id="IPR015424">
    <property type="entry name" value="PyrdxlP-dep_Trfase"/>
</dbReference>
<dbReference type="GO" id="GO:0004400">
    <property type="term" value="F:histidinol-phosphate transaminase activity"/>
    <property type="evidence" value="ECO:0007669"/>
    <property type="project" value="UniProtKB-UniRule"/>
</dbReference>
<dbReference type="InterPro" id="IPR015422">
    <property type="entry name" value="PyrdxlP-dep_Trfase_small"/>
</dbReference>
<evidence type="ECO:0000256" key="9">
    <source>
        <dbReference type="HAMAP-Rule" id="MF_01023"/>
    </source>
</evidence>
<dbReference type="HAMAP" id="MF_01023">
    <property type="entry name" value="HisC_aminotrans_2"/>
    <property type="match status" value="1"/>
</dbReference>
<dbReference type="STRING" id="1208921.ST1E_0771"/>
<dbReference type="GO" id="GO:0000105">
    <property type="term" value="P:L-histidine biosynthetic process"/>
    <property type="evidence" value="ECO:0007669"/>
    <property type="project" value="UniProtKB-UniRule"/>
</dbReference>
<dbReference type="HOGENOM" id="CLU_017584_3_3_4"/>
<dbReference type="PATRIC" id="fig|1208921.3.peg.416"/>
<keyword evidence="9" id="KW-0028">Amino-acid biosynthesis</keyword>
<feature type="modified residue" description="N6-(pyridoxal phosphate)lysine" evidence="9">
    <location>
        <position position="234"/>
    </location>
</feature>
<comment type="catalytic activity">
    <reaction evidence="8 9">
        <text>L-histidinol phosphate + 2-oxoglutarate = 3-(imidazol-4-yl)-2-oxopropyl phosphate + L-glutamate</text>
        <dbReference type="Rhea" id="RHEA:23744"/>
        <dbReference type="ChEBI" id="CHEBI:16810"/>
        <dbReference type="ChEBI" id="CHEBI:29985"/>
        <dbReference type="ChEBI" id="CHEBI:57766"/>
        <dbReference type="ChEBI" id="CHEBI:57980"/>
        <dbReference type="EC" id="2.6.1.9"/>
    </reaction>
</comment>
<dbReference type="InterPro" id="IPR004839">
    <property type="entry name" value="Aminotransferase_I/II_large"/>
</dbReference>
<feature type="domain" description="Aminotransferase class I/classII large" evidence="10">
    <location>
        <begin position="38"/>
        <end position="359"/>
    </location>
</feature>
<evidence type="ECO:0000256" key="1">
    <source>
        <dbReference type="ARBA" id="ARBA00001933"/>
    </source>
</evidence>
<keyword evidence="5 9" id="KW-0032">Aminotransferase</keyword>
<evidence type="ECO:0000256" key="6">
    <source>
        <dbReference type="ARBA" id="ARBA00022679"/>
    </source>
</evidence>
<evidence type="ECO:0000256" key="8">
    <source>
        <dbReference type="ARBA" id="ARBA00047481"/>
    </source>
</evidence>
<comment type="subunit">
    <text evidence="4 9">Homodimer.</text>
</comment>
<dbReference type="Gene3D" id="3.90.1150.10">
    <property type="entry name" value="Aspartate Aminotransferase, domain 1"/>
    <property type="match status" value="1"/>
</dbReference>
<evidence type="ECO:0000256" key="4">
    <source>
        <dbReference type="ARBA" id="ARBA00011738"/>
    </source>
</evidence>
<dbReference type="PANTHER" id="PTHR43643">
    <property type="entry name" value="HISTIDINOL-PHOSPHATE AMINOTRANSFERASE 2"/>
    <property type="match status" value="1"/>
</dbReference>
<comment type="similarity">
    <text evidence="3 9">Belongs to the class-II pyridoxal-phosphate-dependent aminotransferase family. Histidinol-phosphate aminotransferase subfamily.</text>
</comment>
<reference evidence="11 12" key="1">
    <citation type="journal article" date="2013" name="Genome Biol. Evol.">
        <title>Genome evolution and phylogenomic analysis of candidatus kinetoplastibacterium, the betaproteobacterial endosymbionts of strigomonas and angomonas.</title>
        <authorList>
            <person name="Alves J.M."/>
            <person name="Serrano M.G."/>
            <person name="Maia da Silva F."/>
            <person name="Voegtly L.J."/>
            <person name="Matveyev A.V."/>
            <person name="Teixeira M.M."/>
            <person name="Camargo E.P."/>
            <person name="Buck G.A."/>
        </authorList>
    </citation>
    <scope>NUCLEOTIDE SEQUENCE [LARGE SCALE GENOMIC DNA]</scope>
    <source>
        <strain evidence="11 12">TCC219</strain>
    </source>
</reference>
<evidence type="ECO:0000313" key="11">
    <source>
        <dbReference type="EMBL" id="AGF49131.1"/>
    </source>
</evidence>
<dbReference type="InterPro" id="IPR005861">
    <property type="entry name" value="HisP_aminotrans"/>
</dbReference>
<name>M1LYH7_9PROT</name>
<dbReference type="Pfam" id="PF00155">
    <property type="entry name" value="Aminotran_1_2"/>
    <property type="match status" value="1"/>
</dbReference>
<keyword evidence="6 9" id="KW-0808">Transferase</keyword>
<evidence type="ECO:0000256" key="2">
    <source>
        <dbReference type="ARBA" id="ARBA00005011"/>
    </source>
</evidence>
<organism evidence="11 12">
    <name type="scientific">Candidatus Kinetoplastidibacterium galati TCC219</name>
    <dbReference type="NCBI Taxonomy" id="1208921"/>
    <lineage>
        <taxon>Bacteria</taxon>
        <taxon>Pseudomonadati</taxon>
        <taxon>Pseudomonadota</taxon>
        <taxon>Betaproteobacteria</taxon>
        <taxon>Candidatus Kinetoplastidibacterium</taxon>
    </lineage>
</organism>
<sequence length="371" mass="42097">MDSNKLLYVPSYVKEMSPYQAGKPIEELAREFNIEEKNIIKLASNENPLGVSERVTKAIEKYSNSIFRYPDANGFNLKIVLSDKYNVPVECIALGNGSNDILEMIAMTFLDRESSAVYSEYSFAVYKLATQARGARHIVVQSVNYGNNLESMFNSIESDTRLIFIANPNNPTGTFVKKEEIINFLNNVWVRYGKSVLVVLDEAYSEYLDDDLCFDSFNLTKQYPNLIVCRTFSKAYGLAGLRVGFSVADKDITNFLNRIRQPFNVNLLAQIAAIASLEDREFLERSRLLNKLEKKKIYNAFENLGLEYIPSYGNFVLVRVGDAKSINHSLLKLGVIVRPVDSYNLSEWLRVTIGLPAENDFFIKALSEIIK</sequence>
<dbReference type="eggNOG" id="COG0079">
    <property type="taxonomic scope" value="Bacteria"/>
</dbReference>
<dbReference type="InterPro" id="IPR050106">
    <property type="entry name" value="HistidinolP_aminotransfase"/>
</dbReference>
<dbReference type="KEGG" id="kga:ST1E_0771"/>
<keyword evidence="7 9" id="KW-0663">Pyridoxal phosphate</keyword>
<gene>
    <name evidence="9" type="primary">hisC</name>
    <name evidence="11" type="ORF">ST1E_0771</name>
</gene>
<evidence type="ECO:0000256" key="5">
    <source>
        <dbReference type="ARBA" id="ARBA00022576"/>
    </source>
</evidence>
<dbReference type="PROSITE" id="PS00599">
    <property type="entry name" value="AA_TRANSFER_CLASS_2"/>
    <property type="match status" value="1"/>
</dbReference>
<dbReference type="NCBIfam" id="TIGR01141">
    <property type="entry name" value="hisC"/>
    <property type="match status" value="1"/>
</dbReference>
<evidence type="ECO:0000256" key="7">
    <source>
        <dbReference type="ARBA" id="ARBA00022898"/>
    </source>
</evidence>
<dbReference type="Gene3D" id="3.40.640.10">
    <property type="entry name" value="Type I PLP-dependent aspartate aminotransferase-like (Major domain)"/>
    <property type="match status" value="1"/>
</dbReference>
<dbReference type="InterPro" id="IPR001917">
    <property type="entry name" value="Aminotrans_II_pyridoxalP_BS"/>
</dbReference>
<dbReference type="SUPFAM" id="SSF53383">
    <property type="entry name" value="PLP-dependent transferases"/>
    <property type="match status" value="1"/>
</dbReference>
<dbReference type="EC" id="2.6.1.9" evidence="9"/>
<dbReference type="RefSeq" id="WP_015389615.1">
    <property type="nucleotide sequence ID" value="NC_020284.1"/>
</dbReference>
<dbReference type="OrthoDB" id="9813612at2"/>
<proteinExistence type="inferred from homology"/>
<dbReference type="UniPathway" id="UPA00031">
    <property type="reaction ID" value="UER00012"/>
</dbReference>
<dbReference type="AlphaFoldDB" id="M1LYH7"/>
<evidence type="ECO:0000256" key="3">
    <source>
        <dbReference type="ARBA" id="ARBA00007970"/>
    </source>
</evidence>
<evidence type="ECO:0000313" key="12">
    <source>
        <dbReference type="Proteomes" id="UP000011658"/>
    </source>
</evidence>
<accession>M1LYH7</accession>
<dbReference type="Proteomes" id="UP000011658">
    <property type="component" value="Chromosome"/>
</dbReference>
<evidence type="ECO:0000259" key="10">
    <source>
        <dbReference type="Pfam" id="PF00155"/>
    </source>
</evidence>
<dbReference type="GO" id="GO:0030170">
    <property type="term" value="F:pyridoxal phosphate binding"/>
    <property type="evidence" value="ECO:0007669"/>
    <property type="project" value="InterPro"/>
</dbReference>
<dbReference type="CDD" id="cd00609">
    <property type="entry name" value="AAT_like"/>
    <property type="match status" value="1"/>
</dbReference>